<gene>
    <name evidence="1" type="ORF">O6H91_09G014000</name>
</gene>
<dbReference type="Proteomes" id="UP001162992">
    <property type="component" value="Chromosome 9"/>
</dbReference>
<evidence type="ECO:0000313" key="1">
    <source>
        <dbReference type="EMBL" id="KAJ7542828.1"/>
    </source>
</evidence>
<sequence>MAVASSSSTELQKDDLCLSPTSDTMSQTGLDYFMFGDVEMVEQRQQQKATEKTTEIHDLPLKRVVEEQCFPEPPWLHDFLRATYFTSCHGKCSCGTNAHEVYFCISCGKDLFVYAPSTTIIDHHQQRRIIRASGSGKLLARMQYVCVMFKTYWIFRGSRSTPSTVVIISFFKVVHPLRSMPPKGRMYLHVRSVIEK</sequence>
<protein>
    <submittedName>
        <fullName evidence="1">Uncharacterized protein</fullName>
    </submittedName>
</protein>
<keyword evidence="2" id="KW-1185">Reference proteome</keyword>
<proteinExistence type="predicted"/>
<evidence type="ECO:0000313" key="2">
    <source>
        <dbReference type="Proteomes" id="UP001162992"/>
    </source>
</evidence>
<dbReference type="EMBL" id="CM055100">
    <property type="protein sequence ID" value="KAJ7542828.1"/>
    <property type="molecule type" value="Genomic_DNA"/>
</dbReference>
<comment type="caution">
    <text evidence="1">The sequence shown here is derived from an EMBL/GenBank/DDBJ whole genome shotgun (WGS) entry which is preliminary data.</text>
</comment>
<reference evidence="2" key="1">
    <citation type="journal article" date="2024" name="Proc. Natl. Acad. Sci. U.S.A.">
        <title>Extraordinary preservation of gene collinearity over three hundred million years revealed in homosporous lycophytes.</title>
        <authorList>
            <person name="Li C."/>
            <person name="Wickell D."/>
            <person name="Kuo L.Y."/>
            <person name="Chen X."/>
            <person name="Nie B."/>
            <person name="Liao X."/>
            <person name="Peng D."/>
            <person name="Ji J."/>
            <person name="Jenkins J."/>
            <person name="Williams M."/>
            <person name="Shu S."/>
            <person name="Plott C."/>
            <person name="Barry K."/>
            <person name="Rajasekar S."/>
            <person name="Grimwood J."/>
            <person name="Han X."/>
            <person name="Sun S."/>
            <person name="Hou Z."/>
            <person name="He W."/>
            <person name="Dai G."/>
            <person name="Sun C."/>
            <person name="Schmutz J."/>
            <person name="Leebens-Mack J.H."/>
            <person name="Li F.W."/>
            <person name="Wang L."/>
        </authorList>
    </citation>
    <scope>NUCLEOTIDE SEQUENCE [LARGE SCALE GENOMIC DNA]</scope>
    <source>
        <strain evidence="2">cv. PW_Plant_1</strain>
    </source>
</reference>
<accession>A0ACC2CLJ5</accession>
<organism evidence="1 2">
    <name type="scientific">Diphasiastrum complanatum</name>
    <name type="common">Issler's clubmoss</name>
    <name type="synonym">Lycopodium complanatum</name>
    <dbReference type="NCBI Taxonomy" id="34168"/>
    <lineage>
        <taxon>Eukaryota</taxon>
        <taxon>Viridiplantae</taxon>
        <taxon>Streptophyta</taxon>
        <taxon>Embryophyta</taxon>
        <taxon>Tracheophyta</taxon>
        <taxon>Lycopodiopsida</taxon>
        <taxon>Lycopodiales</taxon>
        <taxon>Lycopodiaceae</taxon>
        <taxon>Lycopodioideae</taxon>
        <taxon>Diphasiastrum</taxon>
    </lineage>
</organism>
<name>A0ACC2CLJ5_DIPCM</name>